<evidence type="ECO:0000313" key="7">
    <source>
        <dbReference type="Proteomes" id="UP000827092"/>
    </source>
</evidence>
<evidence type="ECO:0000259" key="5">
    <source>
        <dbReference type="PROSITE" id="PS51914"/>
    </source>
</evidence>
<dbReference type="PANTHER" id="PTHR12630:SF6">
    <property type="entry name" value="N-ACETYLGLUCOSAMINE-1-PHOSPHOTRANSFERASE SUBUNIT GAMMA"/>
    <property type="match status" value="1"/>
</dbReference>
<gene>
    <name evidence="6" type="ORF">JTE90_006404</name>
</gene>
<evidence type="ECO:0000259" key="4">
    <source>
        <dbReference type="PROSITE" id="PS51912"/>
    </source>
</evidence>
<dbReference type="Pfam" id="PF07915">
    <property type="entry name" value="PRKCSH"/>
    <property type="match status" value="1"/>
</dbReference>
<dbReference type="AlphaFoldDB" id="A0AAV6VXK8"/>
<comment type="caution">
    <text evidence="6">The sequence shown here is derived from an EMBL/GenBank/DDBJ whole genome shotgun (WGS) entry which is preliminary data.</text>
</comment>
<dbReference type="InterPro" id="IPR009011">
    <property type="entry name" value="Man6P_isomerase_rcpt-bd_dom_sf"/>
</dbReference>
<feature type="domain" description="MRH" evidence="5">
    <location>
        <begin position="81"/>
        <end position="183"/>
    </location>
</feature>
<keyword evidence="7" id="KW-1185">Reference proteome</keyword>
<name>A0AAV6VXK8_9ARAC</name>
<evidence type="ECO:0000256" key="3">
    <source>
        <dbReference type="SAM" id="MobiDB-lite"/>
    </source>
</evidence>
<dbReference type="SUPFAM" id="SSF50911">
    <property type="entry name" value="Mannose 6-phosphate receptor domain"/>
    <property type="match status" value="1"/>
</dbReference>
<keyword evidence="2" id="KW-1015">Disulfide bond</keyword>
<feature type="compositionally biased region" description="Basic and acidic residues" evidence="3">
    <location>
        <begin position="232"/>
        <end position="253"/>
    </location>
</feature>
<feature type="domain" description="DMAP1-binding" evidence="4">
    <location>
        <begin position="188"/>
        <end position="268"/>
    </location>
</feature>
<dbReference type="InterPro" id="IPR044865">
    <property type="entry name" value="MRH_dom"/>
</dbReference>
<keyword evidence="1" id="KW-0732">Signal</keyword>
<dbReference type="PANTHER" id="PTHR12630">
    <property type="entry name" value="N-LINKED OLIGOSACCHARIDE PROCESSING"/>
    <property type="match status" value="1"/>
</dbReference>
<protein>
    <recommendedName>
        <fullName evidence="8">N-acetylglucosamine-1-phosphotransferase subunit gamma</fullName>
    </recommendedName>
</protein>
<evidence type="ECO:0000313" key="6">
    <source>
        <dbReference type="EMBL" id="KAG8200825.1"/>
    </source>
</evidence>
<evidence type="ECO:0000256" key="1">
    <source>
        <dbReference type="ARBA" id="ARBA00022729"/>
    </source>
</evidence>
<proteinExistence type="predicted"/>
<reference evidence="6 7" key="1">
    <citation type="journal article" date="2022" name="Nat. Ecol. Evol.">
        <title>A masculinizing supergene underlies an exaggerated male reproductive morph in a spider.</title>
        <authorList>
            <person name="Hendrickx F."/>
            <person name="De Corte Z."/>
            <person name="Sonet G."/>
            <person name="Van Belleghem S.M."/>
            <person name="Kostlbacher S."/>
            <person name="Vangestel C."/>
        </authorList>
    </citation>
    <scope>NUCLEOTIDE SEQUENCE [LARGE SCALE GENOMIC DNA]</scope>
    <source>
        <strain evidence="6">W744_W776</strain>
    </source>
</reference>
<evidence type="ECO:0008006" key="8">
    <source>
        <dbReference type="Google" id="ProtNLM"/>
    </source>
</evidence>
<dbReference type="InterPro" id="IPR039794">
    <property type="entry name" value="Gtb1-like"/>
</dbReference>
<dbReference type="PROSITE" id="PS51914">
    <property type="entry name" value="MRH"/>
    <property type="match status" value="1"/>
</dbReference>
<dbReference type="InterPro" id="IPR012913">
    <property type="entry name" value="OS9-like_dom"/>
</dbReference>
<feature type="region of interest" description="Disordered" evidence="3">
    <location>
        <begin position="232"/>
        <end position="257"/>
    </location>
</feature>
<dbReference type="GO" id="GO:0005794">
    <property type="term" value="C:Golgi apparatus"/>
    <property type="evidence" value="ECO:0007669"/>
    <property type="project" value="TreeGrafter"/>
</dbReference>
<sequence>MTKRYYSSLYLLKNLIKCSLLLLFLISASAATLVQMRVVKETANYGYFGNNVGEAENSNQLVASVSPANFSGPKLLERLVGKCYNSTQDNYRYMFCPFQNITQYETSSRWNAYQGILGIWSNWEIENNTFSAMIYKNGDLCGDIDRHVNITFTCGPKEILHNVTEPSRCQYSAVFSTRYVCHKDAMLVYPRLSAELQKEWDQLLTEFHYGDITQKGYDAGLKNIYQKAGFLEEPKPKPREGSTVDSMEKKGNDFTDLPTCNQVGLSYH</sequence>
<accession>A0AAV6VXK8</accession>
<dbReference type="Gene3D" id="2.70.130.10">
    <property type="entry name" value="Mannose-6-phosphate receptor binding domain"/>
    <property type="match status" value="1"/>
</dbReference>
<dbReference type="InterPro" id="IPR010506">
    <property type="entry name" value="DMAP1-bd"/>
</dbReference>
<organism evidence="6 7">
    <name type="scientific">Oedothorax gibbosus</name>
    <dbReference type="NCBI Taxonomy" id="931172"/>
    <lineage>
        <taxon>Eukaryota</taxon>
        <taxon>Metazoa</taxon>
        <taxon>Ecdysozoa</taxon>
        <taxon>Arthropoda</taxon>
        <taxon>Chelicerata</taxon>
        <taxon>Arachnida</taxon>
        <taxon>Araneae</taxon>
        <taxon>Araneomorphae</taxon>
        <taxon>Entelegynae</taxon>
        <taxon>Araneoidea</taxon>
        <taxon>Linyphiidae</taxon>
        <taxon>Erigoninae</taxon>
        <taxon>Oedothorax</taxon>
    </lineage>
</organism>
<evidence type="ECO:0000256" key="2">
    <source>
        <dbReference type="ARBA" id="ARBA00023157"/>
    </source>
</evidence>
<dbReference type="PROSITE" id="PS51912">
    <property type="entry name" value="DMAP1_BIND"/>
    <property type="match status" value="1"/>
</dbReference>
<dbReference type="Proteomes" id="UP000827092">
    <property type="component" value="Unassembled WGS sequence"/>
</dbReference>
<dbReference type="EMBL" id="JAFNEN010000013">
    <property type="protein sequence ID" value="KAG8200825.1"/>
    <property type="molecule type" value="Genomic_DNA"/>
</dbReference>